<dbReference type="Proteomes" id="UP000050794">
    <property type="component" value="Unassembled WGS sequence"/>
</dbReference>
<dbReference type="AlphaFoldDB" id="A0A183UUX3"/>
<proteinExistence type="predicted"/>
<evidence type="ECO:0000313" key="3">
    <source>
        <dbReference type="Proteomes" id="UP000050794"/>
    </source>
</evidence>
<name>A0A183UUX3_TOXCA</name>
<reference evidence="4" key="1">
    <citation type="submission" date="2016-06" db="UniProtKB">
        <authorList>
            <consortium name="WormBaseParasite"/>
        </authorList>
    </citation>
    <scope>IDENTIFICATION</scope>
</reference>
<evidence type="ECO:0000256" key="1">
    <source>
        <dbReference type="SAM" id="SignalP"/>
    </source>
</evidence>
<dbReference type="EMBL" id="UYWY01021193">
    <property type="protein sequence ID" value="VDM43614.1"/>
    <property type="molecule type" value="Genomic_DNA"/>
</dbReference>
<dbReference type="WBParaSite" id="TCNE_0001229301-mRNA-1">
    <property type="protein sequence ID" value="TCNE_0001229301-mRNA-1"/>
    <property type="gene ID" value="TCNE_0001229301"/>
</dbReference>
<keyword evidence="3" id="KW-1185">Reference proteome</keyword>
<feature type="signal peptide" evidence="1">
    <location>
        <begin position="1"/>
        <end position="20"/>
    </location>
</feature>
<organism evidence="3 4">
    <name type="scientific">Toxocara canis</name>
    <name type="common">Canine roundworm</name>
    <dbReference type="NCBI Taxonomy" id="6265"/>
    <lineage>
        <taxon>Eukaryota</taxon>
        <taxon>Metazoa</taxon>
        <taxon>Ecdysozoa</taxon>
        <taxon>Nematoda</taxon>
        <taxon>Chromadorea</taxon>
        <taxon>Rhabditida</taxon>
        <taxon>Spirurina</taxon>
        <taxon>Ascaridomorpha</taxon>
        <taxon>Ascaridoidea</taxon>
        <taxon>Toxocaridae</taxon>
        <taxon>Toxocara</taxon>
    </lineage>
</organism>
<evidence type="ECO:0000313" key="2">
    <source>
        <dbReference type="EMBL" id="VDM43614.1"/>
    </source>
</evidence>
<keyword evidence="1" id="KW-0732">Signal</keyword>
<evidence type="ECO:0000313" key="4">
    <source>
        <dbReference type="WBParaSite" id="TCNE_0001229301-mRNA-1"/>
    </source>
</evidence>
<gene>
    <name evidence="2" type="ORF">TCNE_LOCUS12293</name>
</gene>
<feature type="chain" id="PRO_5044553432" evidence="1">
    <location>
        <begin position="21"/>
        <end position="101"/>
    </location>
</feature>
<sequence length="101" mass="10676">MMRPSTKLFVLALIIVEINAAFSSNYPQRFKRQQNFGGSPCAGSGYPLGNFGYNIGGLGGCGSYGYGRGLGSYFYGQYGGGYNNNYGGTNIGSINTQNING</sequence>
<reference evidence="2 3" key="2">
    <citation type="submission" date="2018-11" db="EMBL/GenBank/DDBJ databases">
        <authorList>
            <consortium name="Pathogen Informatics"/>
        </authorList>
    </citation>
    <scope>NUCLEOTIDE SEQUENCE [LARGE SCALE GENOMIC DNA]</scope>
</reference>
<accession>A0A183UUX3</accession>
<protein>
    <submittedName>
        <fullName evidence="4">Secreted protein</fullName>
    </submittedName>
</protein>